<feature type="compositionally biased region" description="Basic and acidic residues" evidence="5">
    <location>
        <begin position="183"/>
        <end position="196"/>
    </location>
</feature>
<dbReference type="InterPro" id="IPR047128">
    <property type="entry name" value="PhyH"/>
</dbReference>
<accession>A0ABP0GTH7</accession>
<reference evidence="6 7" key="1">
    <citation type="submission" date="2024-02" db="EMBL/GenBank/DDBJ databases">
        <authorList>
            <person name="Daric V."/>
            <person name="Darras S."/>
        </authorList>
    </citation>
    <scope>NUCLEOTIDE SEQUENCE [LARGE SCALE GENOMIC DNA]</scope>
</reference>
<comment type="caution">
    <text evidence="6">The sequence shown here is derived from an EMBL/GenBank/DDBJ whole genome shotgun (WGS) entry which is preliminary data.</text>
</comment>
<dbReference type="Gene3D" id="2.60.120.620">
    <property type="entry name" value="q2cbj1_9rhob like domain"/>
    <property type="match status" value="1"/>
</dbReference>
<keyword evidence="7" id="KW-1185">Reference proteome</keyword>
<dbReference type="EC" id="1.14.11.18" evidence="2"/>
<proteinExistence type="inferred from homology"/>
<dbReference type="Pfam" id="PF05721">
    <property type="entry name" value="PhyH"/>
    <property type="match status" value="1"/>
</dbReference>
<feature type="region of interest" description="Disordered" evidence="5">
    <location>
        <begin position="174"/>
        <end position="198"/>
    </location>
</feature>
<dbReference type="Proteomes" id="UP001642483">
    <property type="component" value="Unassembled WGS sequence"/>
</dbReference>
<dbReference type="PANTHER" id="PTHR21308">
    <property type="entry name" value="PHYTANOYL-COA ALPHA-HYDROXYLASE"/>
    <property type="match status" value="1"/>
</dbReference>
<evidence type="ECO:0000313" key="6">
    <source>
        <dbReference type="EMBL" id="CAK8694618.1"/>
    </source>
</evidence>
<dbReference type="InterPro" id="IPR008775">
    <property type="entry name" value="Phytyl_CoA_dOase-like"/>
</dbReference>
<evidence type="ECO:0000256" key="3">
    <source>
        <dbReference type="ARBA" id="ARBA00034921"/>
    </source>
</evidence>
<sequence length="227" mass="26164">MPLDELEVYKRRFQEICSEEIRVTVIRDIANAKKQLKPDERSVTRIQDFHVDPIMFEYCRDKKILQFVEAFIGQDITAMHSVLINKPPDPANRIVCSWTAMQKVDRGNGCLVVFTGSHRTGKLLEHGYPDWEWYNGVKYYDLTAPGVHLMMEPGDTVFLYPLLIHGSARNTTNRFGKNLTGVDHQRDTGGDTDKDWKRKKYQGEGPLALWKSSSRTKDAVVNQSNFR</sequence>
<dbReference type="SUPFAM" id="SSF51197">
    <property type="entry name" value="Clavaminate synthase-like"/>
    <property type="match status" value="1"/>
</dbReference>
<protein>
    <recommendedName>
        <fullName evidence="2">phytanoyl-CoA dioxygenase</fullName>
        <ecNumber evidence="2">1.14.11.18</ecNumber>
    </recommendedName>
    <alternativeName>
        <fullName evidence="3">Phytanic acid oxidase</fullName>
    </alternativeName>
    <alternativeName>
        <fullName evidence="4">Phytanoyl-CoA alpha-hydroxylase</fullName>
    </alternativeName>
</protein>
<name>A0ABP0GTH7_CLALP</name>
<gene>
    <name evidence="6" type="ORF">CVLEPA_LOCUS27975</name>
</gene>
<evidence type="ECO:0000256" key="1">
    <source>
        <dbReference type="ARBA" id="ARBA00005830"/>
    </source>
</evidence>
<dbReference type="EMBL" id="CAWYQH010000141">
    <property type="protein sequence ID" value="CAK8694618.1"/>
    <property type="molecule type" value="Genomic_DNA"/>
</dbReference>
<evidence type="ECO:0000313" key="7">
    <source>
        <dbReference type="Proteomes" id="UP001642483"/>
    </source>
</evidence>
<evidence type="ECO:0000256" key="4">
    <source>
        <dbReference type="ARBA" id="ARBA00034924"/>
    </source>
</evidence>
<evidence type="ECO:0000256" key="2">
    <source>
        <dbReference type="ARBA" id="ARBA00034809"/>
    </source>
</evidence>
<evidence type="ECO:0000256" key="5">
    <source>
        <dbReference type="SAM" id="MobiDB-lite"/>
    </source>
</evidence>
<comment type="similarity">
    <text evidence="1">Belongs to the PhyH family.</text>
</comment>
<organism evidence="6 7">
    <name type="scientific">Clavelina lepadiformis</name>
    <name type="common">Light-bulb sea squirt</name>
    <name type="synonym">Ascidia lepadiformis</name>
    <dbReference type="NCBI Taxonomy" id="159417"/>
    <lineage>
        <taxon>Eukaryota</taxon>
        <taxon>Metazoa</taxon>
        <taxon>Chordata</taxon>
        <taxon>Tunicata</taxon>
        <taxon>Ascidiacea</taxon>
        <taxon>Aplousobranchia</taxon>
        <taxon>Clavelinidae</taxon>
        <taxon>Clavelina</taxon>
    </lineage>
</organism>
<dbReference type="PANTHER" id="PTHR21308:SF1">
    <property type="entry name" value="PHYTANOYL-COA DIOXYGENASE, PEROXISOMAL"/>
    <property type="match status" value="1"/>
</dbReference>